<evidence type="ECO:0000256" key="3">
    <source>
        <dbReference type="ARBA" id="ARBA00003848"/>
    </source>
</evidence>
<comment type="pathway">
    <text evidence="4">Cofactor biosynthesis; thiamine diphosphate biosynthesis; 4-amino-2-methyl-5-diphosphomethylpyrimidine from 5-amino-1-(5-phospho-D-ribosyl)imidazole: step 3/3.</text>
</comment>
<dbReference type="NCBIfam" id="TIGR00097">
    <property type="entry name" value="HMP-P_kinase"/>
    <property type="match status" value="1"/>
</dbReference>
<comment type="caution">
    <text evidence="7">The sequence shown here is derived from an EMBL/GenBank/DDBJ whole genome shotgun (WGS) entry which is preliminary data.</text>
</comment>
<dbReference type="RefSeq" id="WP_377853745.1">
    <property type="nucleotide sequence ID" value="NZ_JBHLZU010000018.1"/>
</dbReference>
<gene>
    <name evidence="7" type="primary">thiD</name>
    <name evidence="7" type="ORF">ACFFQA_19170</name>
</gene>
<feature type="domain" description="Pyridoxamine kinase/Phosphomethylpyrimidine kinase" evidence="6">
    <location>
        <begin position="30"/>
        <end position="279"/>
    </location>
</feature>
<proteinExistence type="predicted"/>
<comment type="function">
    <text evidence="3">Catalyzes the phosphorylation of hydroxymethylpyrimidine phosphate (HMP-P) to HMP-PP, and of HMP to HMP-P.</text>
</comment>
<protein>
    <submittedName>
        <fullName evidence="7">Bifunctional hydroxymethylpyrimidine kinase/phosphomethylpyrimidine kinase</fullName>
        <ecNumber evidence="7">2.7.1.49</ecNumber>
        <ecNumber evidence="7">2.7.4.7</ecNumber>
    </submittedName>
</protein>
<dbReference type="GO" id="GO:0008902">
    <property type="term" value="F:hydroxymethylpyrimidine kinase activity"/>
    <property type="evidence" value="ECO:0007669"/>
    <property type="project" value="UniProtKB-EC"/>
</dbReference>
<organism evidence="7 8">
    <name type="scientific">Allokutzneria oryzae</name>
    <dbReference type="NCBI Taxonomy" id="1378989"/>
    <lineage>
        <taxon>Bacteria</taxon>
        <taxon>Bacillati</taxon>
        <taxon>Actinomycetota</taxon>
        <taxon>Actinomycetes</taxon>
        <taxon>Pseudonocardiales</taxon>
        <taxon>Pseudonocardiaceae</taxon>
        <taxon>Allokutzneria</taxon>
    </lineage>
</organism>
<dbReference type="CDD" id="cd01169">
    <property type="entry name" value="HMPP_kinase"/>
    <property type="match status" value="1"/>
</dbReference>
<evidence type="ECO:0000256" key="1">
    <source>
        <dbReference type="ARBA" id="ARBA00000151"/>
    </source>
</evidence>
<evidence type="ECO:0000313" key="7">
    <source>
        <dbReference type="EMBL" id="MFB9906063.1"/>
    </source>
</evidence>
<dbReference type="EMBL" id="JBHLZU010000018">
    <property type="protein sequence ID" value="MFB9906063.1"/>
    <property type="molecule type" value="Genomic_DNA"/>
</dbReference>
<dbReference type="Gene3D" id="3.40.1190.20">
    <property type="match status" value="1"/>
</dbReference>
<evidence type="ECO:0000256" key="5">
    <source>
        <dbReference type="ARBA" id="ARBA00022977"/>
    </source>
</evidence>
<dbReference type="Proteomes" id="UP001589693">
    <property type="component" value="Unassembled WGS sequence"/>
</dbReference>
<dbReference type="InterPro" id="IPR004399">
    <property type="entry name" value="HMP/HMP-P_kinase_dom"/>
</dbReference>
<dbReference type="Pfam" id="PF08543">
    <property type="entry name" value="Phos_pyr_kin"/>
    <property type="match status" value="1"/>
</dbReference>
<sequence length="290" mass="30052">MNQPGLPGRALCSGATWETPPRALSIAGSDSAGGAGMHADLRAFLTCGVHGMTAVTAVTVQDSLGVKSFVEIPAETVAAQIEAVTSDIGVDAAKTGMLASASIIRAVAKACHQAGIGRDAAAPFVVDPVAASMHGDPLLHADALDALRDELFPMATLVTPNLDEVRLLTGVDVRTRDQLADAARAVHALGPQWTLIKSGHLTEDPECVDLLFDGTEFYELPGARFDTPHTHGGGDTMASAITSALARGASVLDAVRFGKRFVQRAVAHSYPLGAGVGPVSTFWRVSTKPI</sequence>
<dbReference type="InterPro" id="IPR013749">
    <property type="entry name" value="PM/HMP-P_kinase-1"/>
</dbReference>
<dbReference type="InterPro" id="IPR029056">
    <property type="entry name" value="Ribokinase-like"/>
</dbReference>
<keyword evidence="7" id="KW-0418">Kinase</keyword>
<keyword evidence="8" id="KW-1185">Reference proteome</keyword>
<keyword evidence="7" id="KW-0808">Transferase</keyword>
<evidence type="ECO:0000259" key="6">
    <source>
        <dbReference type="Pfam" id="PF08543"/>
    </source>
</evidence>
<dbReference type="PANTHER" id="PTHR20858:SF17">
    <property type="entry name" value="HYDROXYMETHYLPYRIMIDINE_PHOSPHOMETHYLPYRIMIDINE KINASE THI20-RELATED"/>
    <property type="match status" value="1"/>
</dbReference>
<evidence type="ECO:0000313" key="8">
    <source>
        <dbReference type="Proteomes" id="UP001589693"/>
    </source>
</evidence>
<dbReference type="SUPFAM" id="SSF53613">
    <property type="entry name" value="Ribokinase-like"/>
    <property type="match status" value="1"/>
</dbReference>
<dbReference type="GO" id="GO:0008972">
    <property type="term" value="F:phosphomethylpyrimidine kinase activity"/>
    <property type="evidence" value="ECO:0007669"/>
    <property type="project" value="UniProtKB-EC"/>
</dbReference>
<name>A0ABV5ZYW5_9PSEU</name>
<reference evidence="7 8" key="1">
    <citation type="submission" date="2024-09" db="EMBL/GenBank/DDBJ databases">
        <authorList>
            <person name="Sun Q."/>
            <person name="Mori K."/>
        </authorList>
    </citation>
    <scope>NUCLEOTIDE SEQUENCE [LARGE SCALE GENOMIC DNA]</scope>
    <source>
        <strain evidence="7 8">TBRC 7907</strain>
    </source>
</reference>
<dbReference type="EC" id="2.7.1.49" evidence="7"/>
<dbReference type="PANTHER" id="PTHR20858">
    <property type="entry name" value="PHOSPHOMETHYLPYRIMIDINE KINASE"/>
    <property type="match status" value="1"/>
</dbReference>
<comment type="catalytic activity">
    <reaction evidence="2">
        <text>4-amino-2-methyl-5-(phosphooxymethyl)pyrimidine + ATP = 4-amino-2-methyl-5-(diphosphooxymethyl)pyrimidine + ADP</text>
        <dbReference type="Rhea" id="RHEA:19893"/>
        <dbReference type="ChEBI" id="CHEBI:30616"/>
        <dbReference type="ChEBI" id="CHEBI:57841"/>
        <dbReference type="ChEBI" id="CHEBI:58354"/>
        <dbReference type="ChEBI" id="CHEBI:456216"/>
        <dbReference type="EC" id="2.7.4.7"/>
    </reaction>
</comment>
<dbReference type="EC" id="2.7.4.7" evidence="7"/>
<evidence type="ECO:0000256" key="2">
    <source>
        <dbReference type="ARBA" id="ARBA00000565"/>
    </source>
</evidence>
<accession>A0ABV5ZYW5</accession>
<keyword evidence="5" id="KW-0784">Thiamine biosynthesis</keyword>
<comment type="catalytic activity">
    <reaction evidence="1">
        <text>4-amino-5-hydroxymethyl-2-methylpyrimidine + ATP = 4-amino-2-methyl-5-(phosphooxymethyl)pyrimidine + ADP + H(+)</text>
        <dbReference type="Rhea" id="RHEA:23096"/>
        <dbReference type="ChEBI" id="CHEBI:15378"/>
        <dbReference type="ChEBI" id="CHEBI:16892"/>
        <dbReference type="ChEBI" id="CHEBI:30616"/>
        <dbReference type="ChEBI" id="CHEBI:58354"/>
        <dbReference type="ChEBI" id="CHEBI:456216"/>
        <dbReference type="EC" id="2.7.1.49"/>
    </reaction>
</comment>
<evidence type="ECO:0000256" key="4">
    <source>
        <dbReference type="ARBA" id="ARBA00004769"/>
    </source>
</evidence>